<organism evidence="1 2">
    <name type="scientific">Comamonas endophytica</name>
    <dbReference type="NCBI Taxonomy" id="2949090"/>
    <lineage>
        <taxon>Bacteria</taxon>
        <taxon>Pseudomonadati</taxon>
        <taxon>Pseudomonadota</taxon>
        <taxon>Betaproteobacteria</taxon>
        <taxon>Burkholderiales</taxon>
        <taxon>Comamonadaceae</taxon>
        <taxon>Comamonas</taxon>
    </lineage>
</organism>
<dbReference type="RefSeq" id="WP_231044471.1">
    <property type="nucleotide sequence ID" value="NZ_CP106881.1"/>
</dbReference>
<proteinExistence type="predicted"/>
<gene>
    <name evidence="1" type="ORF">M9799_01780</name>
</gene>
<accession>A0ABY6GAB0</accession>
<reference evidence="1" key="1">
    <citation type="submission" date="2022-09" db="EMBL/GenBank/DDBJ databases">
        <title>The complete genome of Acidovorax sp. 5MLIR.</title>
        <authorList>
            <person name="Liu L."/>
            <person name="Yue J."/>
            <person name="Yang F."/>
            <person name="Yuan J."/>
            <person name="Li L."/>
        </authorList>
    </citation>
    <scope>NUCLEOTIDE SEQUENCE</scope>
    <source>
        <strain evidence="1">5MLIR</strain>
    </source>
</reference>
<sequence>MHGAARASIPDACSAQADGLETLAVQRLKSAAGKLADAVAVPMVRFLVHTTRRNGFERKRSTRIVSNCVQNHPLYVSKTDNANSSLLLPGTSSNLLRPPPSFSYLRHGSWLGNVAIGNVLPLKCNCATCN</sequence>
<name>A0ABY6GAB0_9BURK</name>
<dbReference type="EMBL" id="CP106881">
    <property type="protein sequence ID" value="UYG52001.1"/>
    <property type="molecule type" value="Genomic_DNA"/>
</dbReference>
<evidence type="ECO:0000313" key="1">
    <source>
        <dbReference type="EMBL" id="UYG52001.1"/>
    </source>
</evidence>
<evidence type="ECO:0000313" key="2">
    <source>
        <dbReference type="Proteomes" id="UP001162800"/>
    </source>
</evidence>
<protein>
    <submittedName>
        <fullName evidence="1">Uncharacterized protein</fullName>
    </submittedName>
</protein>
<keyword evidence="2" id="KW-1185">Reference proteome</keyword>
<dbReference type="Proteomes" id="UP001162800">
    <property type="component" value="Chromosome"/>
</dbReference>